<organism evidence="1">
    <name type="scientific">Candidatus Kentrum sp. DK</name>
    <dbReference type="NCBI Taxonomy" id="2126562"/>
    <lineage>
        <taxon>Bacteria</taxon>
        <taxon>Pseudomonadati</taxon>
        <taxon>Pseudomonadota</taxon>
        <taxon>Gammaproteobacteria</taxon>
        <taxon>Candidatus Kentrum</taxon>
    </lineage>
</organism>
<gene>
    <name evidence="2" type="ORF">BECKDK2373B_GA0170837_11009</name>
    <name evidence="1" type="ORF">BECKDK2373C_GA0170839_10794</name>
</gene>
<evidence type="ECO:0000313" key="1">
    <source>
        <dbReference type="EMBL" id="VFJ60202.1"/>
    </source>
</evidence>
<dbReference type="EMBL" id="CAADEX010000100">
    <property type="protein sequence ID" value="VFJ61326.1"/>
    <property type="molecule type" value="Genomic_DNA"/>
</dbReference>
<dbReference type="Gene3D" id="3.40.50.300">
    <property type="entry name" value="P-loop containing nucleotide triphosphate hydrolases"/>
    <property type="match status" value="1"/>
</dbReference>
<protein>
    <submittedName>
        <fullName evidence="1">Uncharacterized protein</fullName>
    </submittedName>
</protein>
<dbReference type="EMBL" id="CAADEY010000079">
    <property type="protein sequence ID" value="VFJ60202.1"/>
    <property type="molecule type" value="Genomic_DNA"/>
</dbReference>
<reference evidence="1" key="1">
    <citation type="submission" date="2019-02" db="EMBL/GenBank/DDBJ databases">
        <authorList>
            <person name="Gruber-Vodicka R. H."/>
            <person name="Seah K. B. B."/>
        </authorList>
    </citation>
    <scope>NUCLEOTIDE SEQUENCE</scope>
    <source>
        <strain evidence="1">BECK_DK161</strain>
        <strain evidence="2">BECK_DK47</strain>
    </source>
</reference>
<accession>A0A450T1R3</accession>
<sequence length="480" mass="54751">MTEEKGKRGYRLLTERLDSLWKRLKEQYPGMRKKYIPEGAEPGDTIQTEVPRGRGIPLDERTIRNAWKGLPVSYTTARLIAEYFDRNLENTEVVLDDLLAPPESLGELIRCERPEWDESLSPPGAMLRAEYGIVPFHFREKELKELDDWCKISGHVKVRLYTGPGGMGKTRLAVELCRRRDGFGGWEAGFLDRERVSKANDPGRLLADYKGPVLMVMDYAETRRDELTPLIEAALANKNPNGKLRLILLARAADDWWTQLKTEAGPVGEFLQSGQTVHDRLRPLTTDVEQRKRSFDMAVDAFAERLGRKGTEPKDIDFGAEHFERVLLLHMEALRQVEGEDKQAARDEQGILDSILLRERRFWGRLTPFHHLPEKFNAAVGPAMACITLGGGIVKGRFEAIDVLRKVPILENTPKDDLDRIARVLHDTYPGRKYIEPLMPDLLGEHLVQQELGDPETEEWIFDLIFGPEEGARIRGRARS</sequence>
<evidence type="ECO:0000313" key="2">
    <source>
        <dbReference type="EMBL" id="VFJ61326.1"/>
    </source>
</evidence>
<dbReference type="InterPro" id="IPR027417">
    <property type="entry name" value="P-loop_NTPase"/>
</dbReference>
<name>A0A450T1R3_9GAMM</name>
<proteinExistence type="predicted"/>
<dbReference type="AlphaFoldDB" id="A0A450T1R3"/>